<name>A0AAW9HPD6_9ACTO</name>
<dbReference type="Gene3D" id="1.20.120.1630">
    <property type="match status" value="1"/>
</dbReference>
<dbReference type="PANTHER" id="PTHR43847">
    <property type="entry name" value="BLL3993 PROTEIN"/>
    <property type="match status" value="1"/>
</dbReference>
<evidence type="ECO:0000256" key="5">
    <source>
        <dbReference type="SAM" id="Phobius"/>
    </source>
</evidence>
<accession>A0AAW9HPD6</accession>
<comment type="caution">
    <text evidence="6">The sequence shown here is derived from an EMBL/GenBank/DDBJ whole genome shotgun (WGS) entry which is preliminary data.</text>
</comment>
<evidence type="ECO:0000256" key="1">
    <source>
        <dbReference type="ARBA" id="ARBA00004127"/>
    </source>
</evidence>
<keyword evidence="4 5" id="KW-0472">Membrane</keyword>
<dbReference type="RefSeq" id="WP_320756747.1">
    <property type="nucleotide sequence ID" value="NZ_JAWNGC010000016.1"/>
</dbReference>
<dbReference type="EMBL" id="JAWNGC010000016">
    <property type="protein sequence ID" value="MDY5155632.1"/>
    <property type="molecule type" value="Genomic_DNA"/>
</dbReference>
<dbReference type="Pfam" id="PF04191">
    <property type="entry name" value="PEMT"/>
    <property type="match status" value="1"/>
</dbReference>
<feature type="transmembrane region" description="Helical" evidence="5">
    <location>
        <begin position="47"/>
        <end position="72"/>
    </location>
</feature>
<dbReference type="EC" id="2.1.1.334" evidence="6"/>
<comment type="subcellular location">
    <subcellularLocation>
        <location evidence="1">Endomembrane system</location>
        <topology evidence="1">Multi-pass membrane protein</topology>
    </subcellularLocation>
</comment>
<keyword evidence="6" id="KW-0489">Methyltransferase</keyword>
<proteinExistence type="predicted"/>
<feature type="transmembrane region" description="Helical" evidence="5">
    <location>
        <begin position="12"/>
        <end position="35"/>
    </location>
</feature>
<organism evidence="6 7">
    <name type="scientific">Actinotignum urinale</name>
    <dbReference type="NCBI Taxonomy" id="190146"/>
    <lineage>
        <taxon>Bacteria</taxon>
        <taxon>Bacillati</taxon>
        <taxon>Actinomycetota</taxon>
        <taxon>Actinomycetes</taxon>
        <taxon>Actinomycetales</taxon>
        <taxon>Actinomycetaceae</taxon>
        <taxon>Actinotignum</taxon>
    </lineage>
</organism>
<dbReference type="EC" id="2.1.1.100" evidence="6"/>
<dbReference type="AlphaFoldDB" id="A0AAW9HPD6"/>
<evidence type="ECO:0000256" key="4">
    <source>
        <dbReference type="ARBA" id="ARBA00023136"/>
    </source>
</evidence>
<gene>
    <name evidence="6" type="ORF">R6G80_07870</name>
</gene>
<evidence type="ECO:0000313" key="7">
    <source>
        <dbReference type="Proteomes" id="UP001281731"/>
    </source>
</evidence>
<evidence type="ECO:0000256" key="3">
    <source>
        <dbReference type="ARBA" id="ARBA00022989"/>
    </source>
</evidence>
<feature type="transmembrane region" description="Helical" evidence="5">
    <location>
        <begin position="117"/>
        <end position="133"/>
    </location>
</feature>
<dbReference type="GO" id="GO:0012505">
    <property type="term" value="C:endomembrane system"/>
    <property type="evidence" value="ECO:0007669"/>
    <property type="project" value="UniProtKB-SubCell"/>
</dbReference>
<evidence type="ECO:0000313" key="6">
    <source>
        <dbReference type="EMBL" id="MDY5155632.1"/>
    </source>
</evidence>
<dbReference type="InterPro" id="IPR052527">
    <property type="entry name" value="Metal_cation-efflux_comp"/>
</dbReference>
<protein>
    <submittedName>
        <fullName evidence="6">Isoprenylcysteine carboxylmethyltransferase family protein</fullName>
        <ecNumber evidence="6">2.1.1.100</ecNumber>
        <ecNumber evidence="6">2.1.1.334</ecNumber>
    </submittedName>
</protein>
<reference evidence="6" key="1">
    <citation type="submission" date="2023-10" db="EMBL/GenBank/DDBJ databases">
        <title>Whole Genome based description of the genera Actinobaculum and Actinotignum reveals a complex phylogenetic relationship within the species included in the genus Actinotignum.</title>
        <authorList>
            <person name="Jensen C.S."/>
            <person name="Dargis R."/>
            <person name="Kemp M."/>
            <person name="Christensen J.J."/>
        </authorList>
    </citation>
    <scope>NUCLEOTIDE SEQUENCE</scope>
    <source>
        <strain evidence="6">SLA_B511</strain>
    </source>
</reference>
<dbReference type="PANTHER" id="PTHR43847:SF1">
    <property type="entry name" value="BLL3993 PROTEIN"/>
    <property type="match status" value="1"/>
</dbReference>
<dbReference type="GO" id="GO:0032259">
    <property type="term" value="P:methylation"/>
    <property type="evidence" value="ECO:0007669"/>
    <property type="project" value="UniProtKB-KW"/>
</dbReference>
<evidence type="ECO:0000256" key="2">
    <source>
        <dbReference type="ARBA" id="ARBA00022692"/>
    </source>
</evidence>
<dbReference type="InterPro" id="IPR007318">
    <property type="entry name" value="Phopholipid_MeTrfase"/>
</dbReference>
<dbReference type="GO" id="GO:0004671">
    <property type="term" value="F:protein C-terminal S-isoprenylcysteine carboxyl O-methyltransferase activity"/>
    <property type="evidence" value="ECO:0007669"/>
    <property type="project" value="UniProtKB-EC"/>
</dbReference>
<keyword evidence="2 5" id="KW-0812">Transmembrane</keyword>
<keyword evidence="6" id="KW-0808">Transferase</keyword>
<dbReference type="Proteomes" id="UP001281731">
    <property type="component" value="Unassembled WGS sequence"/>
</dbReference>
<sequence length="173" mass="19074">MNKAGTSHLPVLGVGPIYVSGIFALTVTASVLSYLGFASNGAIANAWIRLLMIVAGLLVIAEAVIVWCAAVFGSHMVQSVKTGKLMTSGIYAWVRHPVYAAFLLLNCGLLLVQANWWLLALPVIYWVGLSVLMKHTEERWLENKFGDEYTRYAARVNRIFPWPPHSTSSPRES</sequence>
<keyword evidence="3 5" id="KW-1133">Transmembrane helix</keyword>